<keyword evidence="7" id="KW-1185">Reference proteome</keyword>
<dbReference type="EnsemblProtists" id="HpaT804983">
    <property type="protein sequence ID" value="HpaP804983"/>
    <property type="gene ID" value="HpaG804983"/>
</dbReference>
<dbReference type="EMBL" id="JH598203">
    <property type="status" value="NOT_ANNOTATED_CDS"/>
    <property type="molecule type" value="Genomic_DNA"/>
</dbReference>
<name>M4BFB4_HYAAE</name>
<feature type="domain" description="Kazal-like" evidence="5">
    <location>
        <begin position="98"/>
        <end position="150"/>
    </location>
</feature>
<feature type="chain" id="PRO_5004049034" description="Kazal-like domain-containing protein" evidence="4">
    <location>
        <begin position="22"/>
        <end position="294"/>
    </location>
</feature>
<accession>M4BFB4</accession>
<dbReference type="eggNOG" id="KOG3649">
    <property type="taxonomic scope" value="Eukaryota"/>
</dbReference>
<organism evidence="6 7">
    <name type="scientific">Hyaloperonospora arabidopsidis (strain Emoy2)</name>
    <name type="common">Downy mildew agent</name>
    <name type="synonym">Peronospora arabidopsidis</name>
    <dbReference type="NCBI Taxonomy" id="559515"/>
    <lineage>
        <taxon>Eukaryota</taxon>
        <taxon>Sar</taxon>
        <taxon>Stramenopiles</taxon>
        <taxon>Oomycota</taxon>
        <taxon>Peronosporomycetes</taxon>
        <taxon>Peronosporales</taxon>
        <taxon>Peronosporaceae</taxon>
        <taxon>Hyaloperonospora</taxon>
    </lineage>
</organism>
<dbReference type="Gene3D" id="3.30.60.30">
    <property type="match status" value="4"/>
</dbReference>
<feature type="domain" description="Kazal-like" evidence="5">
    <location>
        <begin position="223"/>
        <end position="285"/>
    </location>
</feature>
<dbReference type="PANTHER" id="PTHR10913:SF45">
    <property type="entry name" value="FOLLISTATIN, ISOFORM A-RELATED"/>
    <property type="match status" value="1"/>
</dbReference>
<dbReference type="Proteomes" id="UP000011713">
    <property type="component" value="Unassembled WGS sequence"/>
</dbReference>
<dbReference type="Pfam" id="PF07648">
    <property type="entry name" value="Kazal_2"/>
    <property type="match status" value="1"/>
</dbReference>
<dbReference type="InterPro" id="IPR002350">
    <property type="entry name" value="Kazal_dom"/>
</dbReference>
<evidence type="ECO:0000256" key="1">
    <source>
        <dbReference type="ARBA" id="ARBA00022690"/>
    </source>
</evidence>
<feature type="signal peptide" evidence="4">
    <location>
        <begin position="1"/>
        <end position="21"/>
    </location>
</feature>
<keyword evidence="1" id="KW-0646">Protease inhibitor</keyword>
<sequence length="294" mass="30529">MKLSVCLLLAVAAAAIAPIHGQEVDPRCAIRCAFTGDRVCGSNNVTYPNLCLLTLANCANPGEDITVASEGECVPIESEPVVAQLPSKTTGGKSGVTISLPADCADACPMIFAPVCGSDSITYGNGCLLGIAHCESKGTITQTSEGQCPDPSSSGPGDNFSNCPDLCVQTYEPVCGSDGVTHNNICMLRAVACYDPSITLAYEGACETIEDSSQSNETMTKPGKDMASCPDVCLAVFAPVCGSNDVTYGNECELGIFPTVLAQTNSLIQTAKQRLYIRSFGVSHLGFRGVRSDG</sequence>
<keyword evidence="4" id="KW-0732">Signal</keyword>
<keyword evidence="3" id="KW-1015">Disulfide bond</keyword>
<dbReference type="HOGENOM" id="CLU_948169_0_0_1"/>
<feature type="domain" description="Kazal-like" evidence="5">
    <location>
        <begin position="22"/>
        <end position="75"/>
    </location>
</feature>
<dbReference type="InterPro" id="IPR036058">
    <property type="entry name" value="Kazal_dom_sf"/>
</dbReference>
<dbReference type="PROSITE" id="PS51465">
    <property type="entry name" value="KAZAL_2"/>
    <property type="match status" value="4"/>
</dbReference>
<feature type="domain" description="Kazal-like" evidence="5">
    <location>
        <begin position="157"/>
        <end position="208"/>
    </location>
</feature>
<evidence type="ECO:0000259" key="5">
    <source>
        <dbReference type="PROSITE" id="PS51465"/>
    </source>
</evidence>
<dbReference type="OMA" id="TWGNMCE"/>
<evidence type="ECO:0000313" key="7">
    <source>
        <dbReference type="Proteomes" id="UP000011713"/>
    </source>
</evidence>
<evidence type="ECO:0000313" key="6">
    <source>
        <dbReference type="EnsemblProtists" id="HpaP804983"/>
    </source>
</evidence>
<dbReference type="GO" id="GO:0005576">
    <property type="term" value="C:extracellular region"/>
    <property type="evidence" value="ECO:0007669"/>
    <property type="project" value="TreeGrafter"/>
</dbReference>
<dbReference type="CDD" id="cd00104">
    <property type="entry name" value="KAZAL_FS"/>
    <property type="match status" value="4"/>
</dbReference>
<dbReference type="InterPro" id="IPR050653">
    <property type="entry name" value="Prot_Inhib_GrowthFact_Antg"/>
</dbReference>
<reference evidence="7" key="1">
    <citation type="journal article" date="2010" name="Science">
        <title>Signatures of adaptation to obligate biotrophy in the Hyaloperonospora arabidopsidis genome.</title>
        <authorList>
            <person name="Baxter L."/>
            <person name="Tripathy S."/>
            <person name="Ishaque N."/>
            <person name="Boot N."/>
            <person name="Cabral A."/>
            <person name="Kemen E."/>
            <person name="Thines M."/>
            <person name="Ah-Fong A."/>
            <person name="Anderson R."/>
            <person name="Badejoko W."/>
            <person name="Bittner-Eddy P."/>
            <person name="Boore J.L."/>
            <person name="Chibucos M.C."/>
            <person name="Coates M."/>
            <person name="Dehal P."/>
            <person name="Delehaunty K."/>
            <person name="Dong S."/>
            <person name="Downton P."/>
            <person name="Dumas B."/>
            <person name="Fabro G."/>
            <person name="Fronick C."/>
            <person name="Fuerstenberg S.I."/>
            <person name="Fulton L."/>
            <person name="Gaulin E."/>
            <person name="Govers F."/>
            <person name="Hughes L."/>
            <person name="Humphray S."/>
            <person name="Jiang R.H."/>
            <person name="Judelson H."/>
            <person name="Kamoun S."/>
            <person name="Kyung K."/>
            <person name="Meijer H."/>
            <person name="Minx P."/>
            <person name="Morris P."/>
            <person name="Nelson J."/>
            <person name="Phuntumart V."/>
            <person name="Qutob D."/>
            <person name="Rehmany A."/>
            <person name="Rougon-Cardoso A."/>
            <person name="Ryden P."/>
            <person name="Torto-Alalibo T."/>
            <person name="Studholme D."/>
            <person name="Wang Y."/>
            <person name="Win J."/>
            <person name="Wood J."/>
            <person name="Clifton S.W."/>
            <person name="Rogers J."/>
            <person name="Van den Ackerveken G."/>
            <person name="Jones J.D."/>
            <person name="McDowell J.M."/>
            <person name="Beynon J."/>
            <person name="Tyler B.M."/>
        </authorList>
    </citation>
    <scope>NUCLEOTIDE SEQUENCE [LARGE SCALE GENOMIC DNA]</scope>
    <source>
        <strain evidence="7">Emoy2</strain>
    </source>
</reference>
<dbReference type="VEuPathDB" id="FungiDB:HpaG804983"/>
<dbReference type="AlphaFoldDB" id="M4BFB4"/>
<proteinExistence type="predicted"/>
<dbReference type="InParanoid" id="M4BFB4"/>
<protein>
    <recommendedName>
        <fullName evidence="5">Kazal-like domain-containing protein</fullName>
    </recommendedName>
</protein>
<keyword evidence="2" id="KW-0722">Serine protease inhibitor</keyword>
<evidence type="ECO:0000256" key="3">
    <source>
        <dbReference type="ARBA" id="ARBA00023157"/>
    </source>
</evidence>
<reference evidence="6" key="2">
    <citation type="submission" date="2015-06" db="UniProtKB">
        <authorList>
            <consortium name="EnsemblProtists"/>
        </authorList>
    </citation>
    <scope>IDENTIFICATION</scope>
    <source>
        <strain evidence="6">Emoy2</strain>
    </source>
</reference>
<dbReference type="SUPFAM" id="SSF100895">
    <property type="entry name" value="Kazal-type serine protease inhibitors"/>
    <property type="match status" value="4"/>
</dbReference>
<evidence type="ECO:0000256" key="4">
    <source>
        <dbReference type="SAM" id="SignalP"/>
    </source>
</evidence>
<dbReference type="SMART" id="SM00280">
    <property type="entry name" value="KAZAL"/>
    <property type="match status" value="4"/>
</dbReference>
<dbReference type="PANTHER" id="PTHR10913">
    <property type="entry name" value="FOLLISTATIN-RELATED"/>
    <property type="match status" value="1"/>
</dbReference>
<evidence type="ECO:0000256" key="2">
    <source>
        <dbReference type="ARBA" id="ARBA00022900"/>
    </source>
</evidence>
<dbReference type="Pfam" id="PF00050">
    <property type="entry name" value="Kazal_1"/>
    <property type="match status" value="3"/>
</dbReference>
<dbReference type="STRING" id="559515.M4BFB4"/>